<dbReference type="EMBL" id="BRZM01000002">
    <property type="protein sequence ID" value="GLD46304.1"/>
    <property type="molecule type" value="Genomic_DNA"/>
</dbReference>
<accession>A0AAD3QUJ0</accession>
<feature type="compositionally biased region" description="Polar residues" evidence="1">
    <location>
        <begin position="18"/>
        <end position="28"/>
    </location>
</feature>
<evidence type="ECO:0000313" key="2">
    <source>
        <dbReference type="EMBL" id="GLD46304.1"/>
    </source>
</evidence>
<dbReference type="AlphaFoldDB" id="A0AAD3QUJ0"/>
<gene>
    <name evidence="2" type="ORF">AKAME5_000068000</name>
</gene>
<reference evidence="2" key="1">
    <citation type="submission" date="2022-08" db="EMBL/GenBank/DDBJ databases">
        <title>Genome sequencing of akame (Lates japonicus).</title>
        <authorList>
            <person name="Hashiguchi Y."/>
            <person name="Takahashi H."/>
        </authorList>
    </citation>
    <scope>NUCLEOTIDE SEQUENCE</scope>
    <source>
        <strain evidence="2">Kochi</strain>
    </source>
</reference>
<evidence type="ECO:0000313" key="3">
    <source>
        <dbReference type="Proteomes" id="UP001279410"/>
    </source>
</evidence>
<sequence length="50" mass="5313">TLEETSMKRQKGEVSPISEPSTSTQKASTGRRPKKASSAASTGLVKSFDE</sequence>
<feature type="compositionally biased region" description="Basic and acidic residues" evidence="1">
    <location>
        <begin position="1"/>
        <end position="12"/>
    </location>
</feature>
<comment type="caution">
    <text evidence="2">The sequence shown here is derived from an EMBL/GenBank/DDBJ whole genome shotgun (WGS) entry which is preliminary data.</text>
</comment>
<feature type="non-terminal residue" evidence="2">
    <location>
        <position position="1"/>
    </location>
</feature>
<proteinExistence type="predicted"/>
<name>A0AAD3QUJ0_LATJO</name>
<feature type="region of interest" description="Disordered" evidence="1">
    <location>
        <begin position="1"/>
        <end position="50"/>
    </location>
</feature>
<keyword evidence="3" id="KW-1185">Reference proteome</keyword>
<protein>
    <submittedName>
        <fullName evidence="2">Uncharacterized protein</fullName>
    </submittedName>
</protein>
<organism evidence="2 3">
    <name type="scientific">Lates japonicus</name>
    <name type="common">Japanese lates</name>
    <dbReference type="NCBI Taxonomy" id="270547"/>
    <lineage>
        <taxon>Eukaryota</taxon>
        <taxon>Metazoa</taxon>
        <taxon>Chordata</taxon>
        <taxon>Craniata</taxon>
        <taxon>Vertebrata</taxon>
        <taxon>Euteleostomi</taxon>
        <taxon>Actinopterygii</taxon>
        <taxon>Neopterygii</taxon>
        <taxon>Teleostei</taxon>
        <taxon>Neoteleostei</taxon>
        <taxon>Acanthomorphata</taxon>
        <taxon>Carangaria</taxon>
        <taxon>Carangaria incertae sedis</taxon>
        <taxon>Centropomidae</taxon>
        <taxon>Lates</taxon>
    </lineage>
</organism>
<dbReference type="Proteomes" id="UP001279410">
    <property type="component" value="Unassembled WGS sequence"/>
</dbReference>
<evidence type="ECO:0000256" key="1">
    <source>
        <dbReference type="SAM" id="MobiDB-lite"/>
    </source>
</evidence>
<feature type="non-terminal residue" evidence="2">
    <location>
        <position position="50"/>
    </location>
</feature>